<dbReference type="RefSeq" id="WP_155547067.1">
    <property type="nucleotide sequence ID" value="NZ_CABVGP010000002.1"/>
</dbReference>
<feature type="chain" id="PRO_5026148011" evidence="1">
    <location>
        <begin position="29"/>
        <end position="506"/>
    </location>
</feature>
<dbReference type="EMBL" id="CABVGP010000002">
    <property type="protein sequence ID" value="VVJ22295.1"/>
    <property type="molecule type" value="Genomic_DNA"/>
</dbReference>
<dbReference type="Proteomes" id="UP000399805">
    <property type="component" value="Unassembled WGS sequence"/>
</dbReference>
<dbReference type="Gene3D" id="2.160.20.10">
    <property type="entry name" value="Single-stranded right-handed beta-helix, Pectin lyase-like"/>
    <property type="match status" value="1"/>
</dbReference>
<reference evidence="2 3" key="1">
    <citation type="submission" date="2019-09" db="EMBL/GenBank/DDBJ databases">
        <authorList>
            <person name="Leyn A S."/>
        </authorList>
    </citation>
    <scope>NUCLEOTIDE SEQUENCE [LARGE SCALE GENOMIC DNA]</scope>
    <source>
        <strain evidence="2">AA231_1</strain>
    </source>
</reference>
<dbReference type="InterPro" id="IPR011050">
    <property type="entry name" value="Pectin_lyase_fold/virulence"/>
</dbReference>
<gene>
    <name evidence="2" type="ORF">AA23TX_07306</name>
</gene>
<dbReference type="InterPro" id="IPR006626">
    <property type="entry name" value="PbH1"/>
</dbReference>
<evidence type="ECO:0000313" key="3">
    <source>
        <dbReference type="Proteomes" id="UP000399805"/>
    </source>
</evidence>
<evidence type="ECO:0000313" key="2">
    <source>
        <dbReference type="EMBL" id="VVJ22295.1"/>
    </source>
</evidence>
<dbReference type="SUPFAM" id="SSF51126">
    <property type="entry name" value="Pectin lyase-like"/>
    <property type="match status" value="1"/>
</dbReference>
<keyword evidence="1" id="KW-0732">Signal</keyword>
<organism evidence="2 3">
    <name type="scientific">Amycolatopsis camponoti</name>
    <dbReference type="NCBI Taxonomy" id="2606593"/>
    <lineage>
        <taxon>Bacteria</taxon>
        <taxon>Bacillati</taxon>
        <taxon>Actinomycetota</taxon>
        <taxon>Actinomycetes</taxon>
        <taxon>Pseudonocardiales</taxon>
        <taxon>Pseudonocardiaceae</taxon>
        <taxon>Amycolatopsis</taxon>
    </lineage>
</organism>
<keyword evidence="3" id="KW-1185">Reference proteome</keyword>
<proteinExistence type="predicted"/>
<accession>A0A6I8M2U8</accession>
<protein>
    <submittedName>
        <fullName evidence="2">Uncharacterized protein</fullName>
    </submittedName>
</protein>
<dbReference type="SMART" id="SM00710">
    <property type="entry name" value="PbH1"/>
    <property type="match status" value="8"/>
</dbReference>
<feature type="signal peptide" evidence="1">
    <location>
        <begin position="1"/>
        <end position="28"/>
    </location>
</feature>
<dbReference type="AlphaFoldDB" id="A0A6I8M2U8"/>
<sequence>MMRIRRRALLVTAAIAGLSIGTAVVVSAAAVPRAGSGAGGCFDPVAFGAVPDDGVDDRAPVQAALDAASAAGGGTVCLGSGRWRVSRAPAGSYDRFAALSTHGAHVTLTGTGPGSVLELVGDQQAAAVAVVSLDPGASDVTVQRLLIDTSAASNTDEQTHAIAIGSGVCTTANGTCSMPVSDVTVRDVVFAHPATPGSRKGDCIRVLGNTAATAVERVTISGGSFVSCARSGIGVQRNVLSLAVLGNHFGEQIGDTAFDGEATGGDWDDGLRLEGNSFADSTVNFSASLTSYRHATITGNTFAGKGLSLYRTEDVVVADNTFDVTAVSGAGVVDSQNVATGDKIAGNIIRRHGASGPGIRITPHSGGIPAQVTVTGNTIALDGDADGIYGDSVHEIGVRDNDITFTGAAPDGSGVTLQGISGPIEDAMITGNTVAGASPYFAAIRLDSRPEPFRGVTVALNSARGAARSLQCSQRAPGGFPPSIVSTGNRWPVAPTCPVATLQPGQ</sequence>
<evidence type="ECO:0000256" key="1">
    <source>
        <dbReference type="SAM" id="SignalP"/>
    </source>
</evidence>
<name>A0A6I8M2U8_9PSEU</name>
<dbReference type="InterPro" id="IPR012334">
    <property type="entry name" value="Pectin_lyas_fold"/>
</dbReference>